<dbReference type="AlphaFoldDB" id="A0A0G1ENR5"/>
<evidence type="ECO:0000313" key="3">
    <source>
        <dbReference type="Proteomes" id="UP000034543"/>
    </source>
</evidence>
<dbReference type="STRING" id="1618436.UV59_C0016G0044"/>
<feature type="region of interest" description="Disordered" evidence="1">
    <location>
        <begin position="74"/>
        <end position="95"/>
    </location>
</feature>
<evidence type="ECO:0000256" key="1">
    <source>
        <dbReference type="SAM" id="MobiDB-lite"/>
    </source>
</evidence>
<reference evidence="2 3" key="1">
    <citation type="journal article" date="2015" name="Nature">
        <title>rRNA introns, odd ribosomes, and small enigmatic genomes across a large radiation of phyla.</title>
        <authorList>
            <person name="Brown C.T."/>
            <person name="Hug L.A."/>
            <person name="Thomas B.C."/>
            <person name="Sharon I."/>
            <person name="Castelle C.J."/>
            <person name="Singh A."/>
            <person name="Wilkins M.J."/>
            <person name="Williams K.H."/>
            <person name="Banfield J.F."/>
        </authorList>
    </citation>
    <scope>NUCLEOTIDE SEQUENCE [LARGE SCALE GENOMIC DNA]</scope>
</reference>
<protein>
    <recommendedName>
        <fullName evidence="4">BrnT family toxin</fullName>
    </recommendedName>
</protein>
<name>A0A0G1ENR5_9BACT</name>
<accession>A0A0G1ENR5</accession>
<evidence type="ECO:0000313" key="2">
    <source>
        <dbReference type="EMBL" id="KKS84656.1"/>
    </source>
</evidence>
<organism evidence="2 3">
    <name type="scientific">Candidatus Gottesmanbacteria bacterium GW2011_GWA1_43_11</name>
    <dbReference type="NCBI Taxonomy" id="1618436"/>
    <lineage>
        <taxon>Bacteria</taxon>
        <taxon>Candidatus Gottesmaniibacteriota</taxon>
    </lineage>
</organism>
<evidence type="ECO:0008006" key="4">
    <source>
        <dbReference type="Google" id="ProtNLM"/>
    </source>
</evidence>
<comment type="caution">
    <text evidence="2">The sequence shown here is derived from an EMBL/GenBank/DDBJ whole genome shotgun (WGS) entry which is preliminary data.</text>
</comment>
<dbReference type="EMBL" id="LCFB01000016">
    <property type="protein sequence ID" value="KKS84656.1"/>
    <property type="molecule type" value="Genomic_DNA"/>
</dbReference>
<dbReference type="Proteomes" id="UP000034543">
    <property type="component" value="Unassembled WGS sequence"/>
</dbReference>
<sequence length="95" mass="10930">MLDIRALVWDEVNIPHIARHTVTKDEVEQACRGDYIVWEADKGRFMLVGETSADRLISVVLHDKGEGRYYPVTARSASQKERRRYQRLKGGENTA</sequence>
<gene>
    <name evidence="2" type="ORF">UV59_C0016G0044</name>
</gene>
<dbReference type="InterPro" id="IPR038573">
    <property type="entry name" value="BrnT_sf"/>
</dbReference>
<dbReference type="Gene3D" id="3.10.450.530">
    <property type="entry name" value="Ribonuclease toxin, BrnT, of type II toxin-antitoxin system"/>
    <property type="match status" value="1"/>
</dbReference>
<proteinExistence type="predicted"/>